<keyword evidence="3" id="KW-1185">Reference proteome</keyword>
<evidence type="ECO:0000313" key="3">
    <source>
        <dbReference type="Proteomes" id="UP001620409"/>
    </source>
</evidence>
<dbReference type="CDD" id="cd02524">
    <property type="entry name" value="G1P_cytidylyltransferase"/>
    <property type="match status" value="1"/>
</dbReference>
<keyword evidence="2" id="KW-0548">Nucleotidyltransferase</keyword>
<protein>
    <submittedName>
        <fullName evidence="2">Glucose-1-phosphate cytidylyltransferase</fullName>
        <ecNumber evidence="2">2.7.7.33</ecNumber>
    </submittedName>
</protein>
<feature type="domain" description="Nucleotidyl transferase" evidence="1">
    <location>
        <begin position="2"/>
        <end position="201"/>
    </location>
</feature>
<dbReference type="Proteomes" id="UP001620409">
    <property type="component" value="Unassembled WGS sequence"/>
</dbReference>
<dbReference type="SUPFAM" id="SSF53448">
    <property type="entry name" value="Nucleotide-diphospho-sugar transferases"/>
    <property type="match status" value="1"/>
</dbReference>
<dbReference type="EC" id="2.7.7.33" evidence="2"/>
<accession>A0ABW8IKR6</accession>
<dbReference type="RefSeq" id="WP_380013359.1">
    <property type="nucleotide sequence ID" value="NZ_JADIKI010000023.1"/>
</dbReference>
<dbReference type="InterPro" id="IPR013446">
    <property type="entry name" value="G1P_cyt_trans-like"/>
</dbReference>
<dbReference type="InterPro" id="IPR046981">
    <property type="entry name" value="G1P_cyt_trans"/>
</dbReference>
<dbReference type="InterPro" id="IPR005835">
    <property type="entry name" value="NTP_transferase_dom"/>
</dbReference>
<dbReference type="Pfam" id="PF00483">
    <property type="entry name" value="NTP_transferase"/>
    <property type="match status" value="1"/>
</dbReference>
<proteinExistence type="predicted"/>
<dbReference type="Gene3D" id="3.90.550.10">
    <property type="entry name" value="Spore Coat Polysaccharide Biosynthesis Protein SpsA, Chain A"/>
    <property type="match status" value="1"/>
</dbReference>
<name>A0ABW8IKR6_9GAMM</name>
<reference evidence="2 3" key="1">
    <citation type="submission" date="2020-10" db="EMBL/GenBank/DDBJ databases">
        <title>Phylogeny of dyella-like bacteria.</title>
        <authorList>
            <person name="Fu J."/>
        </authorList>
    </citation>
    <scope>NUCLEOTIDE SEQUENCE [LARGE SCALE GENOMIC DNA]</scope>
    <source>
        <strain evidence="2 3">DHG40</strain>
    </source>
</reference>
<dbReference type="NCBIfam" id="TIGR02623">
    <property type="entry name" value="G1P_cyt_trans"/>
    <property type="match status" value="1"/>
</dbReference>
<dbReference type="EMBL" id="JADIKI010000023">
    <property type="protein sequence ID" value="MFK2855815.1"/>
    <property type="molecule type" value="Genomic_DNA"/>
</dbReference>
<dbReference type="PANTHER" id="PTHR47183">
    <property type="entry name" value="GLUCOSE-1-PHOSPHATE CYTIDYLYLTRANSFERASE-RELATED"/>
    <property type="match status" value="1"/>
</dbReference>
<evidence type="ECO:0000259" key="1">
    <source>
        <dbReference type="Pfam" id="PF00483"/>
    </source>
</evidence>
<dbReference type="InterPro" id="IPR029044">
    <property type="entry name" value="Nucleotide-diphossugar_trans"/>
</dbReference>
<comment type="caution">
    <text evidence="2">The sequence shown here is derived from an EMBL/GenBank/DDBJ whole genome shotgun (WGS) entry which is preliminary data.</text>
</comment>
<gene>
    <name evidence="2" type="primary">rfbF</name>
    <name evidence="2" type="ORF">ISP18_14530</name>
</gene>
<dbReference type="GO" id="GO:0047343">
    <property type="term" value="F:glucose-1-phosphate cytidylyltransferase activity"/>
    <property type="evidence" value="ECO:0007669"/>
    <property type="project" value="UniProtKB-EC"/>
</dbReference>
<evidence type="ECO:0000313" key="2">
    <source>
        <dbReference type="EMBL" id="MFK2855815.1"/>
    </source>
</evidence>
<sequence length="255" mass="28761">MKAVILAGGLGTRIAEESDYRPKPMVEIGGRPLLWHIMKSYAKHGIKDFVICLGYKGYVIKEYFFNYHRHTANLEISLRSGDVKVLDTRAEDWKITLIDTGQDTMTGGRVKRIREHLNNETFCLTYGDGLSDIDISAELAFHRSHGKLATVAAVQPPGRFGVLNMGEKSNVSSFEEKPQDEMGWINGGFFILEPSAINYVEGDETSFERAPLANLAKDGQLMAFQHYGFWQPCDTLRDKRELQSLWDAGKAPWKV</sequence>
<organism evidence="2 3">
    <name type="scientific">Dyella humi</name>
    <dbReference type="NCBI Taxonomy" id="1770547"/>
    <lineage>
        <taxon>Bacteria</taxon>
        <taxon>Pseudomonadati</taxon>
        <taxon>Pseudomonadota</taxon>
        <taxon>Gammaproteobacteria</taxon>
        <taxon>Lysobacterales</taxon>
        <taxon>Rhodanobacteraceae</taxon>
        <taxon>Dyella</taxon>
    </lineage>
</organism>
<keyword evidence="2" id="KW-0808">Transferase</keyword>
<dbReference type="PANTHER" id="PTHR47183:SF1">
    <property type="entry name" value="GLUCOSE-1-PHOSPHATE CYTIDYLYLTRANSFERASE"/>
    <property type="match status" value="1"/>
</dbReference>